<dbReference type="eggNOG" id="KOG0595">
    <property type="taxonomic scope" value="Eukaryota"/>
</dbReference>
<dbReference type="FunFam" id="1.10.510.10:FF:000571">
    <property type="entry name" value="Maternal embryonic leucine zipper kinase"/>
    <property type="match status" value="1"/>
</dbReference>
<feature type="domain" description="Protein kinase" evidence="8">
    <location>
        <begin position="24"/>
        <end position="287"/>
    </location>
</feature>
<evidence type="ECO:0000313" key="10">
    <source>
        <dbReference type="Proteomes" id="UP000008983"/>
    </source>
</evidence>
<dbReference type="InterPro" id="IPR011009">
    <property type="entry name" value="Kinase-like_dom_sf"/>
</dbReference>
<keyword evidence="4 9" id="KW-0418">Kinase</keyword>
<dbReference type="PROSITE" id="PS50011">
    <property type="entry name" value="PROTEIN_KINASE_DOM"/>
    <property type="match status" value="1"/>
</dbReference>
<comment type="similarity">
    <text evidence="7">Belongs to the protein kinase superfamily.</text>
</comment>
<organism evidence="9 10">
    <name type="scientific">Ichthyophthirius multifiliis</name>
    <name type="common">White spot disease agent</name>
    <name type="synonym">Ich</name>
    <dbReference type="NCBI Taxonomy" id="5932"/>
    <lineage>
        <taxon>Eukaryota</taxon>
        <taxon>Sar</taxon>
        <taxon>Alveolata</taxon>
        <taxon>Ciliophora</taxon>
        <taxon>Intramacronucleata</taxon>
        <taxon>Oligohymenophorea</taxon>
        <taxon>Hymenostomatida</taxon>
        <taxon>Ophryoglenina</taxon>
        <taxon>Ichthyophthirius</taxon>
    </lineage>
</organism>
<sequence>MNKNHSQPNHKSLKCLKLVGQYVINMEQKLGEGSYGTVYMATLQTDQSKQYAVKVISSQIFKSSLHNFEMLKKEIEVLKKLRHENIVCLHEISQSSNNLYLFLDYCNGGDLSEYINSKLSKRLSESESIEFFKQFVDAYQYLYSQKIIHRDVKPENLMLHNGKLKLADFGFGRFIEGEMDLCQRMSIKCTPIYASPQLLKRVDYSSKCDIWSSACVFYKMLYGKYPFTAANQQQLLENIERKVNKQTFQFPLDPPISENVKQLIIQMLKFEESERISWEELFKHPVLIHNKKMNILNSLDENTEREGNPLYQSIIENRNNVEANDTVLKNSNNKTIQCTKQQKWIK</sequence>
<dbReference type="Gene3D" id="1.10.510.10">
    <property type="entry name" value="Transferase(Phosphotransferase) domain 1"/>
    <property type="match status" value="1"/>
</dbReference>
<evidence type="ECO:0000256" key="1">
    <source>
        <dbReference type="ARBA" id="ARBA00011245"/>
    </source>
</evidence>
<evidence type="ECO:0000256" key="6">
    <source>
        <dbReference type="PROSITE-ProRule" id="PRU10141"/>
    </source>
</evidence>
<accession>G0QNE4</accession>
<dbReference type="EMBL" id="GL983480">
    <property type="protein sequence ID" value="EGR33277.1"/>
    <property type="molecule type" value="Genomic_DNA"/>
</dbReference>
<evidence type="ECO:0000259" key="8">
    <source>
        <dbReference type="PROSITE" id="PS50011"/>
    </source>
</evidence>
<keyword evidence="7" id="KW-0723">Serine/threonine-protein kinase</keyword>
<dbReference type="PANTHER" id="PTHR24348">
    <property type="entry name" value="SERINE/THREONINE-PROTEIN KINASE UNC-51-RELATED"/>
    <property type="match status" value="1"/>
</dbReference>
<dbReference type="GeneID" id="14909454"/>
<dbReference type="RefSeq" id="XP_004037263.1">
    <property type="nucleotide sequence ID" value="XM_004037215.1"/>
</dbReference>
<evidence type="ECO:0000256" key="3">
    <source>
        <dbReference type="ARBA" id="ARBA00022741"/>
    </source>
</evidence>
<gene>
    <name evidence="9" type="ORF">IMG5_057420</name>
</gene>
<dbReference type="PROSITE" id="PS00107">
    <property type="entry name" value="PROTEIN_KINASE_ATP"/>
    <property type="match status" value="1"/>
</dbReference>
<dbReference type="Pfam" id="PF00069">
    <property type="entry name" value="Pkinase"/>
    <property type="match status" value="1"/>
</dbReference>
<keyword evidence="5 6" id="KW-0067">ATP-binding</keyword>
<dbReference type="InterPro" id="IPR000719">
    <property type="entry name" value="Prot_kinase_dom"/>
</dbReference>
<dbReference type="STRING" id="857967.G0QNE4"/>
<dbReference type="GO" id="GO:0005776">
    <property type="term" value="C:autophagosome"/>
    <property type="evidence" value="ECO:0007669"/>
    <property type="project" value="TreeGrafter"/>
</dbReference>
<dbReference type="GO" id="GO:0004683">
    <property type="term" value="F:calcium/calmodulin-dependent protein kinase activity"/>
    <property type="evidence" value="ECO:0007669"/>
    <property type="project" value="UniProtKB-EC"/>
</dbReference>
<feature type="binding site" evidence="6">
    <location>
        <position position="54"/>
    </location>
    <ligand>
        <name>ATP</name>
        <dbReference type="ChEBI" id="CHEBI:30616"/>
    </ligand>
</feature>
<dbReference type="InterPro" id="IPR045269">
    <property type="entry name" value="Atg1-like"/>
</dbReference>
<evidence type="ECO:0000256" key="2">
    <source>
        <dbReference type="ARBA" id="ARBA00022679"/>
    </source>
</evidence>
<dbReference type="Proteomes" id="UP000008983">
    <property type="component" value="Unassembled WGS sequence"/>
</dbReference>
<name>G0QNE4_ICHMU</name>
<dbReference type="GO" id="GO:0000407">
    <property type="term" value="C:phagophore assembly site"/>
    <property type="evidence" value="ECO:0007669"/>
    <property type="project" value="TreeGrafter"/>
</dbReference>
<evidence type="ECO:0000256" key="5">
    <source>
        <dbReference type="ARBA" id="ARBA00022840"/>
    </source>
</evidence>
<proteinExistence type="inferred from homology"/>
<evidence type="ECO:0000313" key="9">
    <source>
        <dbReference type="EMBL" id="EGR33277.1"/>
    </source>
</evidence>
<dbReference type="AlphaFoldDB" id="G0QNE4"/>
<keyword evidence="3 6" id="KW-0547">Nucleotide-binding</keyword>
<dbReference type="GO" id="GO:0016020">
    <property type="term" value="C:membrane"/>
    <property type="evidence" value="ECO:0007669"/>
    <property type="project" value="TreeGrafter"/>
</dbReference>
<keyword evidence="10" id="KW-1185">Reference proteome</keyword>
<keyword evidence="2 9" id="KW-0808">Transferase</keyword>
<dbReference type="OMA" id="RDATIMK"/>
<dbReference type="GO" id="GO:0005829">
    <property type="term" value="C:cytosol"/>
    <property type="evidence" value="ECO:0007669"/>
    <property type="project" value="TreeGrafter"/>
</dbReference>
<dbReference type="GO" id="GO:0010506">
    <property type="term" value="P:regulation of autophagy"/>
    <property type="evidence" value="ECO:0007669"/>
    <property type="project" value="InterPro"/>
</dbReference>
<dbReference type="GO" id="GO:0000045">
    <property type="term" value="P:autophagosome assembly"/>
    <property type="evidence" value="ECO:0007669"/>
    <property type="project" value="TreeGrafter"/>
</dbReference>
<dbReference type="PROSITE" id="PS00108">
    <property type="entry name" value="PROTEIN_KINASE_ST"/>
    <property type="match status" value="1"/>
</dbReference>
<reference evidence="9 10" key="1">
    <citation type="submission" date="2011-07" db="EMBL/GenBank/DDBJ databases">
        <authorList>
            <person name="Coyne R."/>
            <person name="Brami D."/>
            <person name="Johnson J."/>
            <person name="Hostetler J."/>
            <person name="Hannick L."/>
            <person name="Clark T."/>
            <person name="Cassidy-Hanley D."/>
            <person name="Inman J."/>
        </authorList>
    </citation>
    <scope>NUCLEOTIDE SEQUENCE [LARGE SCALE GENOMIC DNA]</scope>
    <source>
        <strain evidence="9 10">G5</strain>
    </source>
</reference>
<evidence type="ECO:0000256" key="4">
    <source>
        <dbReference type="ARBA" id="ARBA00022777"/>
    </source>
</evidence>
<dbReference type="GO" id="GO:0005524">
    <property type="term" value="F:ATP binding"/>
    <property type="evidence" value="ECO:0007669"/>
    <property type="project" value="UniProtKB-UniRule"/>
</dbReference>
<dbReference type="OrthoDB" id="40902at2759"/>
<dbReference type="SUPFAM" id="SSF56112">
    <property type="entry name" value="Protein kinase-like (PK-like)"/>
    <property type="match status" value="1"/>
</dbReference>
<evidence type="ECO:0000256" key="7">
    <source>
        <dbReference type="RuleBase" id="RU000304"/>
    </source>
</evidence>
<dbReference type="PANTHER" id="PTHR24348:SF22">
    <property type="entry name" value="NON-SPECIFIC SERINE_THREONINE PROTEIN KINASE"/>
    <property type="match status" value="1"/>
</dbReference>
<dbReference type="FunFam" id="3.30.200.20:FF:000042">
    <property type="entry name" value="Aurora kinase A"/>
    <property type="match status" value="1"/>
</dbReference>
<dbReference type="SMART" id="SM00220">
    <property type="entry name" value="S_TKc"/>
    <property type="match status" value="1"/>
</dbReference>
<dbReference type="InterPro" id="IPR008271">
    <property type="entry name" value="Ser/Thr_kinase_AS"/>
</dbReference>
<dbReference type="InParanoid" id="G0QNE4"/>
<comment type="subunit">
    <text evidence="1">Monomer.</text>
</comment>
<dbReference type="EC" id="2.7.11.17" evidence="9"/>
<protein>
    <submittedName>
        <fullName evidence="9">Protein kinase domain protein</fullName>
        <ecNumber evidence="9">2.7.11.17</ecNumber>
    </submittedName>
</protein>
<dbReference type="InterPro" id="IPR017441">
    <property type="entry name" value="Protein_kinase_ATP_BS"/>
</dbReference>